<dbReference type="Pfam" id="PF01922">
    <property type="entry name" value="SRP19"/>
    <property type="match status" value="1"/>
</dbReference>
<evidence type="ECO:0000256" key="4">
    <source>
        <dbReference type="ARBA" id="ARBA00023274"/>
    </source>
</evidence>
<keyword evidence="2" id="KW-0963">Cytoplasm</keyword>
<dbReference type="Gene3D" id="3.30.56.30">
    <property type="entry name" value="Signal recognition particle, SRP19-like subunit"/>
    <property type="match status" value="1"/>
</dbReference>
<dbReference type="Proteomes" id="UP000037460">
    <property type="component" value="Unassembled WGS sequence"/>
</dbReference>
<keyword evidence="4" id="KW-0687">Ribonucleoprotein</keyword>
<dbReference type="GO" id="GO:0008312">
    <property type="term" value="F:7S RNA binding"/>
    <property type="evidence" value="ECO:0007669"/>
    <property type="project" value="InterPro"/>
</dbReference>
<dbReference type="SUPFAM" id="SSF69695">
    <property type="entry name" value="SRP19"/>
    <property type="match status" value="1"/>
</dbReference>
<comment type="subcellular location">
    <subcellularLocation>
        <location evidence="1">Cytoplasm</location>
    </subcellularLocation>
</comment>
<dbReference type="PANTHER" id="PTHR17453">
    <property type="entry name" value="SIGNAL RECOGNITION PARTICLE 19 KD PROTEIN"/>
    <property type="match status" value="1"/>
</dbReference>
<dbReference type="InterPro" id="IPR002778">
    <property type="entry name" value="Signal_recog_particle_SRP19"/>
</dbReference>
<gene>
    <name evidence="5" type="ORF">Ctob_006073</name>
</gene>
<evidence type="ECO:0000313" key="5">
    <source>
        <dbReference type="EMBL" id="KOO23892.1"/>
    </source>
</evidence>
<organism evidence="5 6">
    <name type="scientific">Chrysochromulina tobinii</name>
    <dbReference type="NCBI Taxonomy" id="1460289"/>
    <lineage>
        <taxon>Eukaryota</taxon>
        <taxon>Haptista</taxon>
        <taxon>Haptophyta</taxon>
        <taxon>Prymnesiophyceae</taxon>
        <taxon>Prymnesiales</taxon>
        <taxon>Chrysochromulinaceae</taxon>
        <taxon>Chrysochromulina</taxon>
    </lineage>
</organism>
<dbReference type="GO" id="GO:0006617">
    <property type="term" value="P:SRP-dependent cotranslational protein targeting to membrane, signal sequence recognition"/>
    <property type="evidence" value="ECO:0007669"/>
    <property type="project" value="TreeGrafter"/>
</dbReference>
<sequence length="460" mass="50523">MTSVVDITDSAGGGSGYNNFDHRVIVWPVYLDKKKTVAEGRKIPIEWCVEYPQMGELRDVLDHLGFEHAYEESKCYPRDLTQYGRFRVLLKDPMTGAPKVEGITTRRQLLKAMGAYCTEFRVDGERFRAVADTGSPFLLVLAKGNCAGGPERWGCFEDLRFGGLDDESVEGFGGQNMDVVWRRGSAALADRRNGARSGAWTVPREGTDLLFEPINFGVVKSVERTGGSSALYLGLARDRNPRANVRPTFLEQTDVEALAFDFPQRTLTLARRPLIKGDGIPLLDLRPLGAPVAQYAAAVHRLRVNGQEIKISRPCVAIIDTGTSGLVVSDTLYDSDELPMPGAAMRTVEVELLSERGEVQTLQAARRPAPLESQAVDAPPVVDRFPLIVTPVHLNWFDEPRRRTLGPLGPPPAEAAAASDLISPSISPSISPHVLFVGLAFLSERKLTIDIGQMRLRFDA</sequence>
<name>A0A0M0JBY9_9EUKA</name>
<dbReference type="InterPro" id="IPR036521">
    <property type="entry name" value="SRP19-like_sf"/>
</dbReference>
<dbReference type="GO" id="GO:0005786">
    <property type="term" value="C:signal recognition particle, endoplasmic reticulum targeting"/>
    <property type="evidence" value="ECO:0007669"/>
    <property type="project" value="UniProtKB-KW"/>
</dbReference>
<evidence type="ECO:0000256" key="1">
    <source>
        <dbReference type="ARBA" id="ARBA00004496"/>
    </source>
</evidence>
<proteinExistence type="predicted"/>
<keyword evidence="6" id="KW-1185">Reference proteome</keyword>
<evidence type="ECO:0000313" key="6">
    <source>
        <dbReference type="Proteomes" id="UP000037460"/>
    </source>
</evidence>
<reference evidence="6" key="1">
    <citation type="journal article" date="2015" name="PLoS Genet.">
        <title>Genome Sequence and Transcriptome Analyses of Chrysochromulina tobin: Metabolic Tools for Enhanced Algal Fitness in the Prominent Order Prymnesiales (Haptophyceae).</title>
        <authorList>
            <person name="Hovde B.T."/>
            <person name="Deodato C.R."/>
            <person name="Hunsperger H.M."/>
            <person name="Ryken S.A."/>
            <person name="Yost W."/>
            <person name="Jha R.K."/>
            <person name="Patterson J."/>
            <person name="Monnat R.J. Jr."/>
            <person name="Barlow S.B."/>
            <person name="Starkenburg S.R."/>
            <person name="Cattolico R.A."/>
        </authorList>
    </citation>
    <scope>NUCLEOTIDE SEQUENCE</scope>
    <source>
        <strain evidence="6">CCMP291</strain>
    </source>
</reference>
<dbReference type="PANTHER" id="PTHR17453:SF0">
    <property type="entry name" value="SIGNAL RECOGNITION PARTICLE 19 KDA PROTEIN"/>
    <property type="match status" value="1"/>
</dbReference>
<evidence type="ECO:0000256" key="2">
    <source>
        <dbReference type="ARBA" id="ARBA00022490"/>
    </source>
</evidence>
<accession>A0A0M0JBY9</accession>
<comment type="caution">
    <text evidence="5">The sequence shown here is derived from an EMBL/GenBank/DDBJ whole genome shotgun (WGS) entry which is preliminary data.</text>
</comment>
<keyword evidence="3" id="KW-0733">Signal recognition particle</keyword>
<dbReference type="AlphaFoldDB" id="A0A0M0JBY9"/>
<dbReference type="OrthoDB" id="419677at2759"/>
<dbReference type="EMBL" id="JWZX01003148">
    <property type="protein sequence ID" value="KOO23892.1"/>
    <property type="molecule type" value="Genomic_DNA"/>
</dbReference>
<protein>
    <submittedName>
        <fullName evidence="5">Signal recognition particle</fullName>
    </submittedName>
</protein>
<evidence type="ECO:0000256" key="3">
    <source>
        <dbReference type="ARBA" id="ARBA00023135"/>
    </source>
</evidence>